<dbReference type="InterPro" id="IPR012171">
    <property type="entry name" value="Fatty_acid_desaturase"/>
</dbReference>
<feature type="transmembrane region" description="Helical" evidence="1">
    <location>
        <begin position="221"/>
        <end position="239"/>
    </location>
</feature>
<dbReference type="KEGG" id="hni:W911_08240"/>
<feature type="transmembrane region" description="Helical" evidence="1">
    <location>
        <begin position="60"/>
        <end position="79"/>
    </location>
</feature>
<evidence type="ECO:0000313" key="4">
    <source>
        <dbReference type="Proteomes" id="UP000018542"/>
    </source>
</evidence>
<feature type="transmembrane region" description="Helical" evidence="1">
    <location>
        <begin position="35"/>
        <end position="54"/>
    </location>
</feature>
<dbReference type="OrthoDB" id="9769653at2"/>
<accession>V5SCY4</accession>
<dbReference type="HOGENOM" id="CLU_043118_0_0_5"/>
<dbReference type="PANTHER" id="PTHR19353:SF73">
    <property type="entry name" value="FATTY ACID DESATURASE"/>
    <property type="match status" value="1"/>
</dbReference>
<dbReference type="Proteomes" id="UP000018542">
    <property type="component" value="Chromosome"/>
</dbReference>
<dbReference type="PANTHER" id="PTHR19353">
    <property type="entry name" value="FATTY ACID DESATURASE 2"/>
    <property type="match status" value="1"/>
</dbReference>
<keyword evidence="1" id="KW-1133">Transmembrane helix</keyword>
<evidence type="ECO:0000313" key="3">
    <source>
        <dbReference type="EMBL" id="AHB48383.1"/>
    </source>
</evidence>
<feature type="transmembrane region" description="Helical" evidence="1">
    <location>
        <begin position="161"/>
        <end position="179"/>
    </location>
</feature>
<proteinExistence type="predicted"/>
<keyword evidence="1" id="KW-0812">Transmembrane</keyword>
<name>V5SCY4_9HYPH</name>
<dbReference type="PATRIC" id="fig|1029756.8.peg.1718"/>
<dbReference type="AlphaFoldDB" id="V5SCY4"/>
<protein>
    <submittedName>
        <fullName evidence="3">Fatty acid desaturase</fullName>
    </submittedName>
</protein>
<dbReference type="InterPro" id="IPR005804">
    <property type="entry name" value="FA_desaturase_dom"/>
</dbReference>
<organism evidence="3 4">
    <name type="scientific">Hyphomicrobium nitrativorans NL23</name>
    <dbReference type="NCBI Taxonomy" id="1029756"/>
    <lineage>
        <taxon>Bacteria</taxon>
        <taxon>Pseudomonadati</taxon>
        <taxon>Pseudomonadota</taxon>
        <taxon>Alphaproteobacteria</taxon>
        <taxon>Hyphomicrobiales</taxon>
        <taxon>Hyphomicrobiaceae</taxon>
        <taxon>Hyphomicrobium</taxon>
    </lineage>
</organism>
<feature type="domain" description="Fatty acid desaturase" evidence="2">
    <location>
        <begin position="60"/>
        <end position="317"/>
    </location>
</feature>
<dbReference type="STRING" id="1029756.W911_08240"/>
<keyword evidence="1" id="KW-0472">Membrane</keyword>
<evidence type="ECO:0000259" key="2">
    <source>
        <dbReference type="Pfam" id="PF00487"/>
    </source>
</evidence>
<reference evidence="3 4" key="1">
    <citation type="journal article" date="2014" name="Genome Announc.">
        <title>Complete Genome Sequence of Hyphomicrobium nitrativorans Strain NL23, a Denitrifying Bacterium Isolated from Biofilm of a Methanol-Fed Denitrification System Treating Seawater at the Montreal Biodome.</title>
        <authorList>
            <person name="Martineau C."/>
            <person name="Villeneuve C."/>
            <person name="Mauffrey F."/>
            <person name="Villemur R."/>
        </authorList>
    </citation>
    <scope>NUCLEOTIDE SEQUENCE [LARGE SCALE GENOMIC DNA]</scope>
    <source>
        <strain evidence="3">NL23</strain>
    </source>
</reference>
<dbReference type="EMBL" id="CP006912">
    <property type="protein sequence ID" value="AHB48383.1"/>
    <property type="molecule type" value="Genomic_DNA"/>
</dbReference>
<gene>
    <name evidence="3" type="ORF">W911_08240</name>
</gene>
<dbReference type="GO" id="GO:0016020">
    <property type="term" value="C:membrane"/>
    <property type="evidence" value="ECO:0007669"/>
    <property type="project" value="TreeGrafter"/>
</dbReference>
<dbReference type="RefSeq" id="WP_023787028.1">
    <property type="nucleotide sequence ID" value="NC_022997.1"/>
</dbReference>
<dbReference type="GO" id="GO:0006629">
    <property type="term" value="P:lipid metabolic process"/>
    <property type="evidence" value="ECO:0007669"/>
    <property type="project" value="InterPro"/>
</dbReference>
<dbReference type="Pfam" id="PF00487">
    <property type="entry name" value="FA_desaturase"/>
    <property type="match status" value="1"/>
</dbReference>
<dbReference type="GO" id="GO:0016717">
    <property type="term" value="F:oxidoreductase activity, acting on paired donors, with oxidation of a pair of donors resulting in the reduction of molecular oxygen to two molecules of water"/>
    <property type="evidence" value="ECO:0007669"/>
    <property type="project" value="TreeGrafter"/>
</dbReference>
<evidence type="ECO:0000256" key="1">
    <source>
        <dbReference type="SAM" id="Phobius"/>
    </source>
</evidence>
<dbReference type="CDD" id="cd03507">
    <property type="entry name" value="Delta12-FADS-like"/>
    <property type="match status" value="1"/>
</dbReference>
<sequence>MTESSGVGTPTAPQAARDWIAILQRYRHPDPARSVFEVFITFVPFVALWVAAWLALDVSFWLTLALTVPAAFFLVRLFLIQHDCGHGAMFKKRATNDWVGRVLGVLTLTPYDAWKRSHAIHHASHGNLDQRGVGDIDTLTVREYRALSPWRRALYRIYRNPVVLFGIGPTLLFVVQHRLPISMLRNADWRSWASVIGTNLALVALVGVVVWLVGWQAFLSVHLPIVIIGSSIGVWLFYIQHQFEDTFWEENPDWNVHEAALHGSSHYDLPGVLPWLTANIGVHHVHHLYSRIPYYRLPQVLRDFPELANVHRITLWESFKCVRLRLWDESQRRLVSFAEARAIA</sequence>
<feature type="transmembrane region" description="Helical" evidence="1">
    <location>
        <begin position="191"/>
        <end position="214"/>
    </location>
</feature>
<keyword evidence="4" id="KW-1185">Reference proteome</keyword>